<feature type="transmembrane region" description="Helical" evidence="2">
    <location>
        <begin position="249"/>
        <end position="267"/>
    </location>
</feature>
<feature type="coiled-coil region" evidence="1">
    <location>
        <begin position="35"/>
        <end position="62"/>
    </location>
</feature>
<dbReference type="PANTHER" id="PTHR34502">
    <property type="entry name" value="DUF6594 DOMAIN-CONTAINING PROTEIN-RELATED"/>
    <property type="match status" value="1"/>
</dbReference>
<feature type="domain" description="DUF6594" evidence="3">
    <location>
        <begin position="13"/>
        <end position="283"/>
    </location>
</feature>
<dbReference type="AlphaFoldDB" id="A0A4E9EGY3"/>
<gene>
    <name evidence="5" type="ORF">FUG_LOCUS469525</name>
    <name evidence="4" type="ORF">MDCFG202_LOCUS341923</name>
</gene>
<sequence>MNNAPREHYIDGFPSLANFIASDRDGTSTIFKRFNRLAARNLLNLQSELAELEAKLDAFDDQDRESRESLQSLRNWKDFKDRNDEDSERRKLLRDIKSTFKEYSMVVHFYVTWTDPLLGEALMFESTLATIPPPDRKTLKAFRTNFFHGRPGEAGAFPMLGGHSSSLYDDSDDLLVLHSREPPDRLTMFVQDNFGYLFEESGTANGSSIAYASGKKISTFISYISTVLAAVLLIGAIVILYNINSDNLKLGLIALFTVLFSASVGLLTNAKRAEVFGATAACVDILNYKCLTNRDRYAAVLVVFVSGDLGS</sequence>
<accession>A0A4E9EGY3</accession>
<name>A0A4E9EGY3_GIBZA</name>
<dbReference type="Pfam" id="PF20237">
    <property type="entry name" value="DUF6594"/>
    <property type="match status" value="1"/>
</dbReference>
<organism evidence="5">
    <name type="scientific">Gibberella zeae</name>
    <name type="common">Wheat head blight fungus</name>
    <name type="synonym">Fusarium graminearum</name>
    <dbReference type="NCBI Taxonomy" id="5518"/>
    <lineage>
        <taxon>Eukaryota</taxon>
        <taxon>Fungi</taxon>
        <taxon>Dikarya</taxon>
        <taxon>Ascomycota</taxon>
        <taxon>Pezizomycotina</taxon>
        <taxon>Sordariomycetes</taxon>
        <taxon>Hypocreomycetidae</taxon>
        <taxon>Hypocreales</taxon>
        <taxon>Nectriaceae</taxon>
        <taxon>Fusarium</taxon>
    </lineage>
</organism>
<dbReference type="EMBL" id="CAJPIJ010000149">
    <property type="protein sequence ID" value="CAG1991450.1"/>
    <property type="molecule type" value="Genomic_DNA"/>
</dbReference>
<reference evidence="4" key="2">
    <citation type="submission" date="2021-03" db="EMBL/GenBank/DDBJ databases">
        <authorList>
            <person name="Alouane T."/>
            <person name="Langin T."/>
            <person name="Bonhomme L."/>
        </authorList>
    </citation>
    <scope>NUCLEOTIDE SEQUENCE</scope>
    <source>
        <strain evidence="4">MDC_Fg202</strain>
    </source>
</reference>
<reference evidence="5" key="1">
    <citation type="submission" date="2019-04" db="EMBL/GenBank/DDBJ databases">
        <authorList>
            <person name="Melise S."/>
            <person name="Noan J."/>
            <person name="Okalmin O."/>
        </authorList>
    </citation>
    <scope>NUCLEOTIDE SEQUENCE</scope>
    <source>
        <strain evidence="5">FN9</strain>
    </source>
</reference>
<dbReference type="EMBL" id="CAAKMV010000159">
    <property type="protein sequence ID" value="VIO62150.1"/>
    <property type="molecule type" value="Genomic_DNA"/>
</dbReference>
<dbReference type="InterPro" id="IPR046529">
    <property type="entry name" value="DUF6594"/>
</dbReference>
<keyword evidence="2" id="KW-0812">Transmembrane</keyword>
<evidence type="ECO:0000313" key="5">
    <source>
        <dbReference type="EMBL" id="VIO62150.1"/>
    </source>
</evidence>
<keyword evidence="2" id="KW-0472">Membrane</keyword>
<evidence type="ECO:0000259" key="3">
    <source>
        <dbReference type="Pfam" id="PF20237"/>
    </source>
</evidence>
<evidence type="ECO:0000313" key="4">
    <source>
        <dbReference type="EMBL" id="CAG1991450.1"/>
    </source>
</evidence>
<proteinExistence type="predicted"/>
<keyword evidence="1" id="KW-0175">Coiled coil</keyword>
<evidence type="ECO:0000256" key="1">
    <source>
        <dbReference type="SAM" id="Coils"/>
    </source>
</evidence>
<dbReference type="PANTHER" id="PTHR34502:SF4">
    <property type="entry name" value="DUF6594 DOMAIN-CONTAINING PROTEIN"/>
    <property type="match status" value="1"/>
</dbReference>
<evidence type="ECO:0000256" key="2">
    <source>
        <dbReference type="SAM" id="Phobius"/>
    </source>
</evidence>
<dbReference type="Proteomes" id="UP000746612">
    <property type="component" value="Unassembled WGS sequence"/>
</dbReference>
<feature type="transmembrane region" description="Helical" evidence="2">
    <location>
        <begin position="220"/>
        <end position="243"/>
    </location>
</feature>
<keyword evidence="2" id="KW-1133">Transmembrane helix</keyword>
<protein>
    <recommendedName>
        <fullName evidence="3">DUF6594 domain-containing protein</fullName>
    </recommendedName>
</protein>